<name>A0A2K3P1F5_TRIPR</name>
<accession>A0A2K3P1F5</accession>
<proteinExistence type="predicted"/>
<evidence type="ECO:0000313" key="2">
    <source>
        <dbReference type="Proteomes" id="UP000236291"/>
    </source>
</evidence>
<organism evidence="1 2">
    <name type="scientific">Trifolium pratense</name>
    <name type="common">Red clover</name>
    <dbReference type="NCBI Taxonomy" id="57577"/>
    <lineage>
        <taxon>Eukaryota</taxon>
        <taxon>Viridiplantae</taxon>
        <taxon>Streptophyta</taxon>
        <taxon>Embryophyta</taxon>
        <taxon>Tracheophyta</taxon>
        <taxon>Spermatophyta</taxon>
        <taxon>Magnoliopsida</taxon>
        <taxon>eudicotyledons</taxon>
        <taxon>Gunneridae</taxon>
        <taxon>Pentapetalae</taxon>
        <taxon>rosids</taxon>
        <taxon>fabids</taxon>
        <taxon>Fabales</taxon>
        <taxon>Fabaceae</taxon>
        <taxon>Papilionoideae</taxon>
        <taxon>50 kb inversion clade</taxon>
        <taxon>NPAAA clade</taxon>
        <taxon>Hologalegina</taxon>
        <taxon>IRL clade</taxon>
        <taxon>Trifolieae</taxon>
        <taxon>Trifolium</taxon>
    </lineage>
</organism>
<comment type="caution">
    <text evidence="1">The sequence shown here is derived from an EMBL/GenBank/DDBJ whole genome shotgun (WGS) entry which is preliminary data.</text>
</comment>
<evidence type="ECO:0000313" key="1">
    <source>
        <dbReference type="EMBL" id="PNY09073.1"/>
    </source>
</evidence>
<dbReference type="STRING" id="57577.A0A2K3P1F5"/>
<dbReference type="Proteomes" id="UP000236291">
    <property type="component" value="Unassembled WGS sequence"/>
</dbReference>
<reference evidence="1 2" key="1">
    <citation type="journal article" date="2014" name="Am. J. Bot.">
        <title>Genome assembly and annotation for red clover (Trifolium pratense; Fabaceae).</title>
        <authorList>
            <person name="Istvanek J."/>
            <person name="Jaros M."/>
            <person name="Krenek A."/>
            <person name="Repkova J."/>
        </authorList>
    </citation>
    <scope>NUCLEOTIDE SEQUENCE [LARGE SCALE GENOMIC DNA]</scope>
    <source>
        <strain evidence="2">cv. Tatra</strain>
        <tissue evidence="1">Young leaves</tissue>
    </source>
</reference>
<dbReference type="AlphaFoldDB" id="A0A2K3P1F5"/>
<sequence length="124" mass="14344">MFFYFDGALATIASIYANVNSVPVLNGANFNDRKENIEIVLGRMDLDLALRKEQPASPTESTTFEQRKDYEKWNRSNRMCLMIIHEVFRGTISEEITNVKDLLAEIEKRFKKSDKAETSTLFRT</sequence>
<dbReference type="EMBL" id="ASHM01002913">
    <property type="protein sequence ID" value="PNY09073.1"/>
    <property type="molecule type" value="Genomic_DNA"/>
</dbReference>
<protein>
    <submittedName>
        <fullName evidence="1">Uncharacterized protein</fullName>
    </submittedName>
</protein>
<reference evidence="1 2" key="2">
    <citation type="journal article" date="2017" name="Front. Plant Sci.">
        <title>Gene Classification and Mining of Molecular Markers Useful in Red Clover (Trifolium pratense) Breeding.</title>
        <authorList>
            <person name="Istvanek J."/>
            <person name="Dluhosova J."/>
            <person name="Dluhos P."/>
            <person name="Patkova L."/>
            <person name="Nedelnik J."/>
            <person name="Repkova J."/>
        </authorList>
    </citation>
    <scope>NUCLEOTIDE SEQUENCE [LARGE SCALE GENOMIC DNA]</scope>
    <source>
        <strain evidence="2">cv. Tatra</strain>
        <tissue evidence="1">Young leaves</tissue>
    </source>
</reference>
<gene>
    <name evidence="1" type="ORF">L195_g005618</name>
</gene>